<dbReference type="Gene3D" id="1.10.287.690">
    <property type="entry name" value="Helix hairpin bin"/>
    <property type="match status" value="1"/>
</dbReference>
<evidence type="ECO:0000259" key="17">
    <source>
        <dbReference type="Pfam" id="PF12254"/>
    </source>
</evidence>
<keyword evidence="3 12" id="KW-0808">Transferase</keyword>
<dbReference type="Proteomes" id="UP000053447">
    <property type="component" value="Unassembled WGS sequence"/>
</dbReference>
<dbReference type="InterPro" id="IPR036397">
    <property type="entry name" value="RNaseH_sf"/>
</dbReference>
<dbReference type="FunFam" id="1.10.287.690:FF:000003">
    <property type="entry name" value="DNA polymerase"/>
    <property type="match status" value="1"/>
</dbReference>
<feature type="domain" description="DNA-directed DNA polymerase family B multifunctional" evidence="14">
    <location>
        <begin position="755"/>
        <end position="1193"/>
    </location>
</feature>
<dbReference type="OrthoDB" id="6755010at2759"/>
<evidence type="ECO:0000256" key="10">
    <source>
        <dbReference type="ARBA" id="ARBA00023125"/>
    </source>
</evidence>
<evidence type="ECO:0000256" key="4">
    <source>
        <dbReference type="ARBA" id="ARBA00022695"/>
    </source>
</evidence>
<evidence type="ECO:0000259" key="15">
    <source>
        <dbReference type="Pfam" id="PF03104"/>
    </source>
</evidence>
<evidence type="ECO:0000256" key="11">
    <source>
        <dbReference type="ARBA" id="ARBA00023242"/>
    </source>
</evidence>
<proteinExistence type="inferred from homology"/>
<dbReference type="GO" id="GO:1902975">
    <property type="term" value="P:mitotic DNA replication initiation"/>
    <property type="evidence" value="ECO:0007669"/>
    <property type="project" value="InterPro"/>
</dbReference>
<dbReference type="Gene3D" id="1.10.3200.20">
    <property type="entry name" value="DNA Polymerase alpha, zinc finger"/>
    <property type="match status" value="1"/>
</dbReference>
<dbReference type="SMART" id="SM00486">
    <property type="entry name" value="POLBc"/>
    <property type="match status" value="1"/>
</dbReference>
<dbReference type="InterPro" id="IPR006133">
    <property type="entry name" value="DNA-dir_DNA_pol_B_exonuc"/>
</dbReference>
<sequence>MNTRETARAKLAELRALKAAGKTRLESYKVKDEERIYDWVDDEGYRKIVRQRLDQDDFVVDDNGEGYADNGIEEWERERESSSEEEKVYWGKNEKKKTEKKEISQFFKKKVPATTVIQTTEEEIDFMANILGEIDGEEKYTISKKTSELGSIPQKRQASPPLKNSNILNRLEKANSIYTKKKQKSPLIHLLSDGYDIPNHPYSDTMLSDPPSKGDTPSSSAINQAFHKLKTESEDEDEFQVKQLTRQNVKQDKTIIPKKYDEFPLESTKITFLEPTSSPITEKIDASSWLDMNKSLNIMSSSETYTKKKENYEDFIEDDGSLKMFWIDYTDLNNTLCLFGKAYSRKFQKYVSCFLQIHGIMRNLYFLPRKFKLHKNHSIEVTMGDVYEEVSELFEKFKIDEFKSKPTSRKYVFEFPDVPHQCDYLKVLYPYTKPTIPQNTSGNTFSRVFGTNTSLFEQFVLYKRIMGPCWLHIKEPQFTFGQNFSWCRLELGVVNPECIFPISDSESNYPPPLLTLMSIALRKIINHKENKQEIVVISTRIYENISLDDPTPPNNLPCQTFTIVRPIKQLFPTGFEALAKKHKGTIKVEKTESSLLNCFLAKIQNVDPDVYIGHEWYTVDFGILLSRIKEKKIMNWHRIGRLRRKEWPKMSGHSGIFAEKLLASGRLMCDLANELGRSLIKAQSWTLSELCSIQLGIERHEIDDEKAIFSWTDTAKGMMEYIIHCEVDTYFIAAIALKVQILPLTKQLTNLAGNNWARTLTGTRAERNEYILLHEFHREKYICPDKTLTKSKIIDINEEDEIDDTVPLKKRDKYKGGLVFEPIKGLYDKYILIMDFNSLYPSIIQEYNICFTTIDRHECDNDEKIPELPDEQIPQGILPKLIETFVNRRKQIKNLMKDKNASSIQRMQWDIKQQALKLTANSMYGCLGYTKSRFYARPLAVLITYKGREILRNTKELAESLNLQVIYGDTDSVMINTNVEIFEEAIKIGNEFKKHVNERYKLLEIDIDNVYQRMLLHAKKKYAALHLIETNGKMEPKIDVKGLDMKRREYCILAKEASSYVLDQILSGKQTEFVVEKIHDYLRDFANKMHIGDFQPAKFIIYNKLGKNPEEYPNGKSMPHVQVALKKKAKGDSVKVNDVIGYIITGNENDNRHVAERACLPQEVIKSSNMKIDYNYYLANQILPPIERLCGPIEGTDRTRLAECLGLDIKKYQINEINNSEYKISTYESNLTDEERFKGVASFIITCNSCHEKIDFKGLAKSKEFVNSEGIFCKCGKKIPIYTVSAQLESQIRNHNSIYYNAWLLCNDPSCANRTRQIGVYGKRCSIKNCQGQMYFEYSDKMLYTQLLYYDTLFNVNKAREIANQFPNPESILICAEYNRERFEKVRYVTQSYLNHNRRRFVDLQSIFSFT</sequence>
<dbReference type="GO" id="GO:0035861">
    <property type="term" value="C:site of double-strand break"/>
    <property type="evidence" value="ECO:0007669"/>
    <property type="project" value="EnsemblFungi"/>
</dbReference>
<dbReference type="Gene3D" id="2.40.50.730">
    <property type="match status" value="1"/>
</dbReference>
<evidence type="ECO:0000256" key="3">
    <source>
        <dbReference type="ARBA" id="ARBA00022679"/>
    </source>
</evidence>
<dbReference type="SUPFAM" id="SSF53098">
    <property type="entry name" value="Ribonuclease H-like"/>
    <property type="match status" value="1"/>
</dbReference>
<dbReference type="Pfam" id="PF03104">
    <property type="entry name" value="DNA_pol_B_exo1"/>
    <property type="match status" value="1"/>
</dbReference>
<dbReference type="InterPro" id="IPR038256">
    <property type="entry name" value="Pol_alpha_znc_sf"/>
</dbReference>
<dbReference type="GO" id="GO:0000785">
    <property type="term" value="C:chromatin"/>
    <property type="evidence" value="ECO:0007669"/>
    <property type="project" value="EnsemblFungi"/>
</dbReference>
<comment type="catalytic activity">
    <reaction evidence="12">
        <text>DNA(n) + a 2'-deoxyribonucleoside 5'-triphosphate = DNA(n+1) + diphosphate</text>
        <dbReference type="Rhea" id="RHEA:22508"/>
        <dbReference type="Rhea" id="RHEA-COMP:17339"/>
        <dbReference type="Rhea" id="RHEA-COMP:17340"/>
        <dbReference type="ChEBI" id="CHEBI:33019"/>
        <dbReference type="ChEBI" id="CHEBI:61560"/>
        <dbReference type="ChEBI" id="CHEBI:173112"/>
        <dbReference type="EC" id="2.7.7.7"/>
    </reaction>
</comment>
<dbReference type="Pfam" id="PF12254">
    <property type="entry name" value="DNA_pol_alpha_N"/>
    <property type="match status" value="1"/>
</dbReference>
<dbReference type="CDD" id="cd05532">
    <property type="entry name" value="POLBc_alpha"/>
    <property type="match status" value="1"/>
</dbReference>
<dbReference type="InterPro" id="IPR006134">
    <property type="entry name" value="DNA-dir_DNA_pol_B_multi_dom"/>
</dbReference>
<dbReference type="Gene3D" id="6.10.10.100">
    <property type="match status" value="1"/>
</dbReference>
<dbReference type="VEuPathDB" id="FungiDB:T551_01300"/>
<dbReference type="Gene3D" id="1.10.132.60">
    <property type="entry name" value="DNA polymerase family B, C-terminal domain"/>
    <property type="match status" value="1"/>
</dbReference>
<dbReference type="FunFam" id="3.30.70.2820:FF:000001">
    <property type="entry name" value="DNA polymerase"/>
    <property type="match status" value="1"/>
</dbReference>
<dbReference type="GO" id="GO:0000166">
    <property type="term" value="F:nucleotide binding"/>
    <property type="evidence" value="ECO:0007669"/>
    <property type="project" value="InterPro"/>
</dbReference>
<protein>
    <recommendedName>
        <fullName evidence="12">DNA polymerase</fullName>
        <ecNumber evidence="12">2.7.7.7</ecNumber>
    </recommendedName>
</protein>
<keyword evidence="10 12" id="KW-0238">DNA-binding</keyword>
<dbReference type="Gene3D" id="3.30.420.10">
    <property type="entry name" value="Ribonuclease H-like superfamily/Ribonuclease H"/>
    <property type="match status" value="1"/>
</dbReference>
<dbReference type="PRINTS" id="PR00106">
    <property type="entry name" value="DNAPOLB"/>
</dbReference>
<feature type="domain" description="DNA-directed DNA polymerase family B exonuclease" evidence="15">
    <location>
        <begin position="447"/>
        <end position="689"/>
    </location>
</feature>
<gene>
    <name evidence="18" type="ORF">T551_01300</name>
</gene>
<evidence type="ECO:0000256" key="13">
    <source>
        <dbReference type="SAM" id="MobiDB-lite"/>
    </source>
</evidence>
<reference evidence="19" key="1">
    <citation type="journal article" date="2016" name="Nat. Commun.">
        <title>Genome analysis of three Pneumocystis species reveals adaptation mechanisms to life exclusively in mammalian hosts.</title>
        <authorList>
            <person name="Ma L."/>
            <person name="Chen Z."/>
            <person name="Huang D.W."/>
            <person name="Kutty G."/>
            <person name="Ishihara M."/>
            <person name="Wang H."/>
            <person name="Abouelleil A."/>
            <person name="Bishop L."/>
            <person name="Davey E."/>
            <person name="Deng R."/>
            <person name="Deng X."/>
            <person name="Fan L."/>
            <person name="Fantoni G."/>
            <person name="Fitzgerald M."/>
            <person name="Gogineni E."/>
            <person name="Goldberg J.M."/>
            <person name="Handley G."/>
            <person name="Hu X."/>
            <person name="Huber C."/>
            <person name="Jiao X."/>
            <person name="Jones K."/>
            <person name="Levin J.Z."/>
            <person name="Liu Y."/>
            <person name="Macdonald P."/>
            <person name="Melnikov A."/>
            <person name="Raley C."/>
            <person name="Sassi M."/>
            <person name="Sherman B.T."/>
            <person name="Song X."/>
            <person name="Sykes S."/>
            <person name="Tran B."/>
            <person name="Walsh L."/>
            <person name="Xia Y."/>
            <person name="Yang J."/>
            <person name="Young S."/>
            <person name="Zeng Q."/>
            <person name="Zheng X."/>
            <person name="Stephens R."/>
            <person name="Nusbaum C."/>
            <person name="Birren B.W."/>
            <person name="Azadi P."/>
            <person name="Lempicki R.A."/>
            <person name="Cuomo C.A."/>
            <person name="Kovacs J.A."/>
        </authorList>
    </citation>
    <scope>NUCLEOTIDE SEQUENCE [LARGE SCALE GENOMIC DNA]</scope>
    <source>
        <strain evidence="19">RU7</strain>
    </source>
</reference>
<organism evidence="18 19">
    <name type="scientific">Pneumocystis jirovecii (strain RU7)</name>
    <name type="common">Human pneumocystis pneumonia agent</name>
    <dbReference type="NCBI Taxonomy" id="1408657"/>
    <lineage>
        <taxon>Eukaryota</taxon>
        <taxon>Fungi</taxon>
        <taxon>Dikarya</taxon>
        <taxon>Ascomycota</taxon>
        <taxon>Taphrinomycotina</taxon>
        <taxon>Pneumocystomycetes</taxon>
        <taxon>Pneumocystaceae</taxon>
        <taxon>Pneumocystis</taxon>
    </lineage>
</organism>
<dbReference type="GO" id="GO:0006273">
    <property type="term" value="P:lagging strand elongation"/>
    <property type="evidence" value="ECO:0007669"/>
    <property type="project" value="TreeGrafter"/>
</dbReference>
<dbReference type="GeneID" id="28939818"/>
<dbReference type="EC" id="2.7.7.7" evidence="12"/>
<name>A0A0W4ZS79_PNEJ7</name>
<dbReference type="GO" id="GO:0003688">
    <property type="term" value="F:DNA replication origin binding"/>
    <property type="evidence" value="ECO:0007669"/>
    <property type="project" value="EnsemblFungi"/>
</dbReference>
<comment type="similarity">
    <text evidence="2 12">Belongs to the DNA polymerase type-B family.</text>
</comment>
<evidence type="ECO:0000259" key="16">
    <source>
        <dbReference type="Pfam" id="PF08996"/>
    </source>
</evidence>
<evidence type="ECO:0000256" key="7">
    <source>
        <dbReference type="ARBA" id="ARBA00022771"/>
    </source>
</evidence>
<dbReference type="Pfam" id="PF08996">
    <property type="entry name" value="zf-DNA_Pol"/>
    <property type="match status" value="1"/>
</dbReference>
<keyword evidence="11" id="KW-0539">Nucleus</keyword>
<dbReference type="RefSeq" id="XP_018230217.1">
    <property type="nucleotide sequence ID" value="XM_018373563.1"/>
</dbReference>
<dbReference type="GO" id="GO:0008270">
    <property type="term" value="F:zinc ion binding"/>
    <property type="evidence" value="ECO:0007669"/>
    <property type="project" value="UniProtKB-KW"/>
</dbReference>
<dbReference type="InterPro" id="IPR042087">
    <property type="entry name" value="DNA_pol_B_thumb"/>
</dbReference>
<dbReference type="NCBIfam" id="TIGR00592">
    <property type="entry name" value="pol2"/>
    <property type="match status" value="1"/>
</dbReference>
<keyword evidence="6" id="KW-0479">Metal-binding</keyword>
<dbReference type="InterPro" id="IPR043502">
    <property type="entry name" value="DNA/RNA_pol_sf"/>
</dbReference>
<dbReference type="PANTHER" id="PTHR45861:SF1">
    <property type="entry name" value="DNA POLYMERASE ALPHA CATALYTIC SUBUNIT"/>
    <property type="match status" value="1"/>
</dbReference>
<dbReference type="STRING" id="1408657.A0A0W4ZS79"/>
<dbReference type="GO" id="GO:0003697">
    <property type="term" value="F:single-stranded DNA binding"/>
    <property type="evidence" value="ECO:0007669"/>
    <property type="project" value="EnsemblFungi"/>
</dbReference>
<dbReference type="GO" id="GO:0003682">
    <property type="term" value="F:chromatin binding"/>
    <property type="evidence" value="ECO:0007669"/>
    <property type="project" value="EnsemblFungi"/>
</dbReference>
<dbReference type="InterPro" id="IPR015088">
    <property type="entry name" value="Znf_DNA-dir_DNA_pol_B_alpha"/>
</dbReference>
<dbReference type="InterPro" id="IPR024647">
    <property type="entry name" value="DNA_pol_a_cat_su_N"/>
</dbReference>
<evidence type="ECO:0000256" key="12">
    <source>
        <dbReference type="RuleBase" id="RU000442"/>
    </source>
</evidence>
<dbReference type="GO" id="GO:0006281">
    <property type="term" value="P:DNA repair"/>
    <property type="evidence" value="ECO:0007669"/>
    <property type="project" value="EnsemblFungi"/>
</dbReference>
<evidence type="ECO:0000256" key="2">
    <source>
        <dbReference type="ARBA" id="ARBA00005755"/>
    </source>
</evidence>
<keyword evidence="8" id="KW-0862">Zinc</keyword>
<dbReference type="InterPro" id="IPR012337">
    <property type="entry name" value="RNaseH-like_sf"/>
</dbReference>
<keyword evidence="5 12" id="KW-0235">DNA replication</keyword>
<comment type="caution">
    <text evidence="18">The sequence shown here is derived from an EMBL/GenBank/DDBJ whole genome shotgun (WGS) entry which is preliminary data.</text>
</comment>
<comment type="subcellular location">
    <subcellularLocation>
        <location evidence="1">Nucleus</location>
    </subcellularLocation>
</comment>
<evidence type="ECO:0000256" key="9">
    <source>
        <dbReference type="ARBA" id="ARBA00022932"/>
    </source>
</evidence>
<evidence type="ECO:0000313" key="18">
    <source>
        <dbReference type="EMBL" id="KTW31227.1"/>
    </source>
</evidence>
<dbReference type="eggNOG" id="KOG0970">
    <property type="taxonomic scope" value="Eukaryota"/>
</dbReference>
<dbReference type="PANTHER" id="PTHR45861">
    <property type="entry name" value="DNA POLYMERASE ALPHA CATALYTIC SUBUNIT"/>
    <property type="match status" value="1"/>
</dbReference>
<dbReference type="EMBL" id="LFWA01000005">
    <property type="protein sequence ID" value="KTW31227.1"/>
    <property type="molecule type" value="Genomic_DNA"/>
</dbReference>
<dbReference type="CDD" id="cd05776">
    <property type="entry name" value="DNA_polB_alpha_exo"/>
    <property type="match status" value="1"/>
</dbReference>
<keyword evidence="4 12" id="KW-0548">Nucleotidyltransferase</keyword>
<dbReference type="GO" id="GO:0005658">
    <property type="term" value="C:alpha DNA polymerase:primase complex"/>
    <property type="evidence" value="ECO:0007669"/>
    <property type="project" value="EnsemblFungi"/>
</dbReference>
<dbReference type="Gene3D" id="3.30.70.2820">
    <property type="match status" value="1"/>
</dbReference>
<dbReference type="PROSITE" id="PS00116">
    <property type="entry name" value="DNA_POLYMERASE_B"/>
    <property type="match status" value="1"/>
</dbReference>
<dbReference type="GO" id="GO:0140445">
    <property type="term" value="C:chromosome, telomeric repeat region"/>
    <property type="evidence" value="ECO:0007669"/>
    <property type="project" value="EnsemblFungi"/>
</dbReference>
<keyword evidence="9 12" id="KW-0239">DNA-directed DNA polymerase</keyword>
<keyword evidence="19" id="KW-1185">Reference proteome</keyword>
<dbReference type="GO" id="GO:0006272">
    <property type="term" value="P:leading strand elongation"/>
    <property type="evidence" value="ECO:0007669"/>
    <property type="project" value="TreeGrafter"/>
</dbReference>
<dbReference type="GO" id="GO:0007534">
    <property type="term" value="P:gene conversion at mating-type locus"/>
    <property type="evidence" value="ECO:0007669"/>
    <property type="project" value="EnsemblFungi"/>
</dbReference>
<dbReference type="InterPro" id="IPR006172">
    <property type="entry name" value="DNA-dir_DNA_pol_B"/>
</dbReference>
<feature type="compositionally biased region" description="Basic and acidic residues" evidence="13">
    <location>
        <begin position="74"/>
        <end position="94"/>
    </location>
</feature>
<dbReference type="FunFam" id="3.30.420.10:FF:000036">
    <property type="entry name" value="DNA polymerase"/>
    <property type="match status" value="1"/>
</dbReference>
<dbReference type="FunFam" id="1.10.132.60:FF:000004">
    <property type="entry name" value="DNA polymerase"/>
    <property type="match status" value="1"/>
</dbReference>
<dbReference type="InterPro" id="IPR045846">
    <property type="entry name" value="POLBc_alpha"/>
</dbReference>
<accession>A0A0W4ZS79</accession>
<feature type="domain" description="DNA polymerase alpha catalytic subunit N-terminal" evidence="17">
    <location>
        <begin position="11"/>
        <end position="76"/>
    </location>
</feature>
<dbReference type="InterPro" id="IPR017964">
    <property type="entry name" value="DNA-dir_DNA_pol_B_CS"/>
</dbReference>
<evidence type="ECO:0000256" key="6">
    <source>
        <dbReference type="ARBA" id="ARBA00022723"/>
    </source>
</evidence>
<dbReference type="SUPFAM" id="SSF56672">
    <property type="entry name" value="DNA/RNA polymerases"/>
    <property type="match status" value="1"/>
</dbReference>
<dbReference type="InterPro" id="IPR023211">
    <property type="entry name" value="DNA_pol_palm_dom_sf"/>
</dbReference>
<feature type="region of interest" description="Disordered" evidence="13">
    <location>
        <begin position="72"/>
        <end position="94"/>
    </location>
</feature>
<keyword evidence="7" id="KW-0863">Zinc-finger</keyword>
<evidence type="ECO:0000259" key="14">
    <source>
        <dbReference type="Pfam" id="PF00136"/>
    </source>
</evidence>
<dbReference type="GO" id="GO:0003887">
    <property type="term" value="F:DNA-directed DNA polymerase activity"/>
    <property type="evidence" value="ECO:0007669"/>
    <property type="project" value="UniProtKB-KW"/>
</dbReference>
<dbReference type="Gene3D" id="3.90.1600.10">
    <property type="entry name" value="Palm domain of DNA polymerase"/>
    <property type="match status" value="1"/>
</dbReference>
<evidence type="ECO:0000256" key="8">
    <source>
        <dbReference type="ARBA" id="ARBA00022833"/>
    </source>
</evidence>
<evidence type="ECO:0000256" key="1">
    <source>
        <dbReference type="ARBA" id="ARBA00004123"/>
    </source>
</evidence>
<feature type="domain" description="Zinc finger DNA-directed DNA polymerase family B alpha" evidence="16">
    <location>
        <begin position="1229"/>
        <end position="1408"/>
    </location>
</feature>
<evidence type="ECO:0000313" key="19">
    <source>
        <dbReference type="Proteomes" id="UP000053447"/>
    </source>
</evidence>
<evidence type="ECO:0000256" key="5">
    <source>
        <dbReference type="ARBA" id="ARBA00022705"/>
    </source>
</evidence>
<dbReference type="Pfam" id="PF00136">
    <property type="entry name" value="DNA_pol_B"/>
    <property type="match status" value="1"/>
</dbReference>